<dbReference type="EnsemblMetazoa" id="tetur20g02800.1">
    <property type="protein sequence ID" value="tetur20g02800.1"/>
    <property type="gene ID" value="tetur20g02800"/>
</dbReference>
<keyword evidence="5 6" id="KW-0732">Signal</keyword>
<comment type="similarity">
    <text evidence="2">Belongs to the plant self-incompatibility (S1) protein family.</text>
</comment>
<dbReference type="InterPro" id="IPR010264">
    <property type="entry name" value="Self-incomp_S1"/>
</dbReference>
<evidence type="ECO:0000313" key="7">
    <source>
        <dbReference type="EnsemblMetazoa" id="tetur20g02800.1"/>
    </source>
</evidence>
<feature type="signal peptide" evidence="6">
    <location>
        <begin position="1"/>
        <end position="24"/>
    </location>
</feature>
<name>T1KTD3_TETUR</name>
<dbReference type="EMBL" id="CAEY01000522">
    <property type="status" value="NOT_ANNOTATED_CDS"/>
    <property type="molecule type" value="Genomic_DNA"/>
</dbReference>
<feature type="chain" id="PRO_5004581773" description="S-protein homolog" evidence="6">
    <location>
        <begin position="25"/>
        <end position="157"/>
    </location>
</feature>
<organism evidence="7 8">
    <name type="scientific">Tetranychus urticae</name>
    <name type="common">Two-spotted spider mite</name>
    <dbReference type="NCBI Taxonomy" id="32264"/>
    <lineage>
        <taxon>Eukaryota</taxon>
        <taxon>Metazoa</taxon>
        <taxon>Ecdysozoa</taxon>
        <taxon>Arthropoda</taxon>
        <taxon>Chelicerata</taxon>
        <taxon>Arachnida</taxon>
        <taxon>Acari</taxon>
        <taxon>Acariformes</taxon>
        <taxon>Trombidiformes</taxon>
        <taxon>Prostigmata</taxon>
        <taxon>Eleutherengona</taxon>
        <taxon>Raphignathae</taxon>
        <taxon>Tetranychoidea</taxon>
        <taxon>Tetranychidae</taxon>
        <taxon>Tetranychus</taxon>
    </lineage>
</organism>
<dbReference type="GO" id="GO:0060320">
    <property type="term" value="P:rejection of self pollen"/>
    <property type="evidence" value="ECO:0007669"/>
    <property type="project" value="UniProtKB-KW"/>
</dbReference>
<keyword evidence="4" id="KW-0964">Secreted</keyword>
<dbReference type="HOGENOM" id="CLU_1680189_0_0_1"/>
<evidence type="ECO:0000256" key="4">
    <source>
        <dbReference type="ARBA" id="ARBA00022525"/>
    </source>
</evidence>
<evidence type="ECO:0000256" key="3">
    <source>
        <dbReference type="ARBA" id="ARBA00022471"/>
    </source>
</evidence>
<dbReference type="GO" id="GO:0005576">
    <property type="term" value="C:extracellular region"/>
    <property type="evidence" value="ECO:0007669"/>
    <property type="project" value="UniProtKB-SubCell"/>
</dbReference>
<evidence type="ECO:0000256" key="5">
    <source>
        <dbReference type="ARBA" id="ARBA00022729"/>
    </source>
</evidence>
<proteinExistence type="inferred from homology"/>
<evidence type="ECO:0000256" key="2">
    <source>
        <dbReference type="ARBA" id="ARBA00005581"/>
    </source>
</evidence>
<sequence>MKSNNCSDNMFSLYLLSLIGIVWSAITSYPNCDKKSTSSTIKSNLEYHTKLYLGCAFRFGEIARFKNNRSDENVTIKCLSRNETLTEDSLSPGYTFIIDVYKEPLESLDWKCSVNDSYNQRITFKPFDAYKNHQNFNFLIKDAGIYDISPRLVSMWN</sequence>
<accession>T1KTD3</accession>
<keyword evidence="8" id="KW-1185">Reference proteome</keyword>
<evidence type="ECO:0008006" key="9">
    <source>
        <dbReference type="Google" id="ProtNLM"/>
    </source>
</evidence>
<reference evidence="7" key="2">
    <citation type="submission" date="2015-06" db="UniProtKB">
        <authorList>
            <consortium name="EnsemblMetazoa"/>
        </authorList>
    </citation>
    <scope>IDENTIFICATION</scope>
</reference>
<evidence type="ECO:0000256" key="1">
    <source>
        <dbReference type="ARBA" id="ARBA00004613"/>
    </source>
</evidence>
<dbReference type="Pfam" id="PF05938">
    <property type="entry name" value="Self-incomp_S1"/>
    <property type="match status" value="1"/>
</dbReference>
<evidence type="ECO:0000313" key="8">
    <source>
        <dbReference type="Proteomes" id="UP000015104"/>
    </source>
</evidence>
<reference evidence="8" key="1">
    <citation type="submission" date="2011-08" db="EMBL/GenBank/DDBJ databases">
        <authorList>
            <person name="Rombauts S."/>
        </authorList>
    </citation>
    <scope>NUCLEOTIDE SEQUENCE</scope>
    <source>
        <strain evidence="8">London</strain>
    </source>
</reference>
<dbReference type="AlphaFoldDB" id="T1KTD3"/>
<keyword evidence="3" id="KW-0713">Self-incompatibility</keyword>
<evidence type="ECO:0000256" key="6">
    <source>
        <dbReference type="SAM" id="SignalP"/>
    </source>
</evidence>
<dbReference type="Proteomes" id="UP000015104">
    <property type="component" value="Unassembled WGS sequence"/>
</dbReference>
<comment type="subcellular location">
    <subcellularLocation>
        <location evidence="1">Secreted</location>
    </subcellularLocation>
</comment>
<protein>
    <recommendedName>
        <fullName evidence="9">S-protein homolog</fullName>
    </recommendedName>
</protein>